<evidence type="ECO:0000313" key="3">
    <source>
        <dbReference type="Proteomes" id="UP000784294"/>
    </source>
</evidence>
<organism evidence="2 3">
    <name type="scientific">Protopolystoma xenopodis</name>
    <dbReference type="NCBI Taxonomy" id="117903"/>
    <lineage>
        <taxon>Eukaryota</taxon>
        <taxon>Metazoa</taxon>
        <taxon>Spiralia</taxon>
        <taxon>Lophotrochozoa</taxon>
        <taxon>Platyhelminthes</taxon>
        <taxon>Monogenea</taxon>
        <taxon>Polyopisthocotylea</taxon>
        <taxon>Polystomatidea</taxon>
        <taxon>Polystomatidae</taxon>
        <taxon>Protopolystoma</taxon>
    </lineage>
</organism>
<sequence>MKDAEIRAIPCFDRYGKVAELNHPPLPPNERRRRPRPRAPAYIGNRQSNIGLNAAGGGEGGSGVEGKGASWHEEEDNEPPLIRVAAFDYQNTSTVCALIEFRGLMHIYYLNSQHKVRPIAASHTDV</sequence>
<feature type="region of interest" description="Disordered" evidence="1">
    <location>
        <begin position="20"/>
        <end position="77"/>
    </location>
</feature>
<gene>
    <name evidence="2" type="ORF">PXEA_LOCUS27890</name>
</gene>
<proteinExistence type="predicted"/>
<keyword evidence="3" id="KW-1185">Reference proteome</keyword>
<accession>A0A448XDQ9</accession>
<feature type="compositionally biased region" description="Gly residues" evidence="1">
    <location>
        <begin position="54"/>
        <end position="66"/>
    </location>
</feature>
<dbReference type="EMBL" id="CAAALY010247677">
    <property type="protein sequence ID" value="VEL34450.1"/>
    <property type="molecule type" value="Genomic_DNA"/>
</dbReference>
<dbReference type="AlphaFoldDB" id="A0A448XDQ9"/>
<dbReference type="Proteomes" id="UP000784294">
    <property type="component" value="Unassembled WGS sequence"/>
</dbReference>
<protein>
    <submittedName>
        <fullName evidence="2">Uncharacterized protein</fullName>
    </submittedName>
</protein>
<name>A0A448XDQ9_9PLAT</name>
<evidence type="ECO:0000313" key="2">
    <source>
        <dbReference type="EMBL" id="VEL34450.1"/>
    </source>
</evidence>
<reference evidence="2" key="1">
    <citation type="submission" date="2018-11" db="EMBL/GenBank/DDBJ databases">
        <authorList>
            <consortium name="Pathogen Informatics"/>
        </authorList>
    </citation>
    <scope>NUCLEOTIDE SEQUENCE</scope>
</reference>
<evidence type="ECO:0000256" key="1">
    <source>
        <dbReference type="SAM" id="MobiDB-lite"/>
    </source>
</evidence>
<comment type="caution">
    <text evidence="2">The sequence shown here is derived from an EMBL/GenBank/DDBJ whole genome shotgun (WGS) entry which is preliminary data.</text>
</comment>